<keyword evidence="3" id="KW-1185">Reference proteome</keyword>
<dbReference type="RefSeq" id="XP_030385161.1">
    <property type="nucleotide sequence ID" value="XM_030529301.1"/>
</dbReference>
<dbReference type="RefSeq" id="XP_030374105.1">
    <property type="nucleotide sequence ID" value="XM_030518245.1"/>
</dbReference>
<evidence type="ECO:0000313" key="8">
    <source>
        <dbReference type="RefSeq" id="XP_030376086.1"/>
    </source>
</evidence>
<keyword evidence="1" id="KW-0479">Metal-binding</keyword>
<dbReference type="RefSeq" id="XP_030387414.1">
    <property type="nucleotide sequence ID" value="XM_030531554.1"/>
</dbReference>
<proteinExistence type="predicted"/>
<dbReference type="GO" id="GO:0008270">
    <property type="term" value="F:zinc ion binding"/>
    <property type="evidence" value="ECO:0007669"/>
    <property type="project" value="UniProtKB-KW"/>
</dbReference>
<dbReference type="PANTHER" id="PTHR31912">
    <property type="entry name" value="IP13529P"/>
    <property type="match status" value="1"/>
</dbReference>
<evidence type="ECO:0000313" key="4">
    <source>
        <dbReference type="RefSeq" id="XP_030374105.1"/>
    </source>
</evidence>
<evidence type="ECO:0000313" key="12">
    <source>
        <dbReference type="RefSeq" id="XP_030387414.1"/>
    </source>
</evidence>
<dbReference type="PROSITE" id="PS00028">
    <property type="entry name" value="ZINC_FINGER_C2H2_1"/>
    <property type="match status" value="2"/>
</dbReference>
<dbReference type="GeneID" id="115625237"/>
<dbReference type="RefSeq" id="XP_030376082.1">
    <property type="nucleotide sequence ID" value="XM_030520222.1"/>
</dbReference>
<name>A0A6J2TM39_DROLE</name>
<dbReference type="AlphaFoldDB" id="A0A6J2TM39"/>
<dbReference type="RefSeq" id="XP_030387412.1">
    <property type="nucleotide sequence ID" value="XM_030531552.1"/>
</dbReference>
<evidence type="ECO:0000313" key="11">
    <source>
        <dbReference type="RefSeq" id="XP_030387412.1"/>
    </source>
</evidence>
<feature type="domain" description="C2H2-type" evidence="2">
    <location>
        <begin position="2"/>
        <end position="30"/>
    </location>
</feature>
<dbReference type="RefSeq" id="XP_030374106.1">
    <property type="nucleotide sequence ID" value="XM_030518246.1"/>
</dbReference>
<organism evidence="3 6">
    <name type="scientific">Drosophila lebanonensis</name>
    <name type="common">Fruit fly</name>
    <name type="synonym">Scaptodrosophila lebanonensis</name>
    <dbReference type="NCBI Taxonomy" id="7225"/>
    <lineage>
        <taxon>Eukaryota</taxon>
        <taxon>Metazoa</taxon>
        <taxon>Ecdysozoa</taxon>
        <taxon>Arthropoda</taxon>
        <taxon>Hexapoda</taxon>
        <taxon>Insecta</taxon>
        <taxon>Pterygota</taxon>
        <taxon>Neoptera</taxon>
        <taxon>Endopterygota</taxon>
        <taxon>Diptera</taxon>
        <taxon>Brachycera</taxon>
        <taxon>Muscomorpha</taxon>
        <taxon>Ephydroidea</taxon>
        <taxon>Drosophilidae</taxon>
        <taxon>Scaptodrosophila</taxon>
    </lineage>
</organism>
<keyword evidence="1" id="KW-0862">Zinc</keyword>
<evidence type="ECO:0000313" key="6">
    <source>
        <dbReference type="RefSeq" id="XP_030376082.1"/>
    </source>
</evidence>
<accession>A0A6J2TM39</accession>
<evidence type="ECO:0000256" key="1">
    <source>
        <dbReference type="PROSITE-ProRule" id="PRU00042"/>
    </source>
</evidence>
<dbReference type="SMART" id="SM00355">
    <property type="entry name" value="ZnF_C2H2"/>
    <property type="match status" value="2"/>
</dbReference>
<evidence type="ECO:0000313" key="7">
    <source>
        <dbReference type="RefSeq" id="XP_030376083.1"/>
    </source>
</evidence>
<evidence type="ECO:0000313" key="9">
    <source>
        <dbReference type="RefSeq" id="XP_030376087.1"/>
    </source>
</evidence>
<evidence type="ECO:0000313" key="3">
    <source>
        <dbReference type="Proteomes" id="UP000504634"/>
    </source>
</evidence>
<reference evidence="4 5" key="1">
    <citation type="submission" date="2025-04" db="UniProtKB">
        <authorList>
            <consortium name="RefSeq"/>
        </authorList>
    </citation>
    <scope>IDENTIFICATION</scope>
    <source>
        <strain evidence="4 5">11010-0011.00</strain>
        <tissue evidence="4 5">Whole body</tissue>
    </source>
</reference>
<dbReference type="RefSeq" id="XP_030376087.1">
    <property type="nucleotide sequence ID" value="XM_030520227.1"/>
</dbReference>
<evidence type="ECO:0000313" key="10">
    <source>
        <dbReference type="RefSeq" id="XP_030385161.1"/>
    </source>
</evidence>
<dbReference type="OrthoDB" id="8067731at2759"/>
<dbReference type="Proteomes" id="UP000504634">
    <property type="component" value="Unplaced"/>
</dbReference>
<dbReference type="InterPro" id="IPR013087">
    <property type="entry name" value="Znf_C2H2_type"/>
</dbReference>
<gene>
    <name evidence="6 7" type="primary">LOC115625237</name>
    <name evidence="4 5" type="synonym">LOC115623735</name>
    <name evidence="8 9" type="synonym">LOC115625238</name>
    <name evidence="10" type="synonym">LOC115632239</name>
    <name evidence="11 12" type="synonym">LOC115634022</name>
</gene>
<dbReference type="PANTHER" id="PTHR31912:SF34">
    <property type="entry name" value="NOTOCHORD-RELATED PROTEIN"/>
    <property type="match status" value="1"/>
</dbReference>
<protein>
    <submittedName>
        <fullName evidence="4 5">Uncharacterized protein LOC115623735 isoform X1</fullName>
    </submittedName>
    <submittedName>
        <fullName evidence="6 7">Uncharacterized protein LOC115625237 isoform X1</fullName>
    </submittedName>
    <submittedName>
        <fullName evidence="8 9">Uncharacterized protein LOC115625238 isoform X1</fullName>
    </submittedName>
    <submittedName>
        <fullName evidence="10">Uncharacterized protein LOC115632239</fullName>
    </submittedName>
    <submittedName>
        <fullName evidence="11 12">Uncharacterized protein LOC115634022 isoform X1</fullName>
    </submittedName>
</protein>
<dbReference type="RefSeq" id="XP_030376086.1">
    <property type="nucleotide sequence ID" value="XM_030520226.1"/>
</dbReference>
<evidence type="ECO:0000259" key="2">
    <source>
        <dbReference type="PROSITE" id="PS50157"/>
    </source>
</evidence>
<dbReference type="PROSITE" id="PS50157">
    <property type="entry name" value="ZINC_FINGER_C2H2_2"/>
    <property type="match status" value="1"/>
</dbReference>
<evidence type="ECO:0000313" key="5">
    <source>
        <dbReference type="RefSeq" id="XP_030374106.1"/>
    </source>
</evidence>
<dbReference type="RefSeq" id="XP_030376083.1">
    <property type="nucleotide sequence ID" value="XM_030520223.1"/>
</dbReference>
<keyword evidence="1" id="KW-0863">Zinc-finger</keyword>
<sequence length="668" mass="77733">MFPCFRCNKKFNTADLLIHHLQNDHVLKKPGFCDPLQCKINNCNQLFLKYCIFRKHLCKTHENAIGDSFYEDFVSQNMVNPDFHSHEIQIEKACLVKYNSFDLDDSFNIQEYITDLKKKCLQLTLGLHSKCFMPRNEVTAIQYLITKLVSPISKALNYYSACNSETKEALECITSFLTSPFEEIKSEYRLFKFLKEMHLFEDPKSFTVSNKIGPKFKKGNASLFPNKIDIHIMPIKFQIKSFFELPNVLNLTLQNKKLLQNQGNLINFVNSETFANKLQNFLPDDIVITFFLYFDDFQINNALGAHVSSICGCYYSFPTLPQHLLSKLDFIFPFAYIPSHALKRNDHEIIFNHLFRELEELENGIEIQIPEGSKQIYFVLGLILGDNLGLNSIFGFVQSFKAKRFCRVCKRSSLEMKSDSEEHKEYLRDKNCYENDLEANNFLETGIKTVCIFNELKNFHVTENFYFDLMHDVLEGVCVYGICQTLNALINEKIVCLSTINSRKNLFSYGEIEIKNSSRPLELTKLKKNELRMTASEKFCFAKFLPLIIGDLIPESIQHWILFTKLLEIIDILFQNKFTTKDLKNLETKIKVHHELYVNLYGPTLKPKHHFLVHYPTAILKCGPLKYAWVMRFEAKHRASKAYLASITSRKNECRSVAIKQCLHFSSC</sequence>